<evidence type="ECO:0000259" key="4">
    <source>
        <dbReference type="PROSITE" id="PS50850"/>
    </source>
</evidence>
<dbReference type="PROSITE" id="PS50850">
    <property type="entry name" value="MFS"/>
    <property type="match status" value="1"/>
</dbReference>
<name>W4JSN6_HETIT</name>
<dbReference type="HOGENOM" id="CLU_001265_1_1_1"/>
<dbReference type="KEGG" id="hir:HETIRDRAFT_53075"/>
<feature type="transmembrane region" description="Helical" evidence="3">
    <location>
        <begin position="396"/>
        <end position="416"/>
    </location>
</feature>
<dbReference type="AlphaFoldDB" id="W4JSN6"/>
<feature type="transmembrane region" description="Helical" evidence="3">
    <location>
        <begin position="302"/>
        <end position="322"/>
    </location>
</feature>
<feature type="transmembrane region" description="Helical" evidence="3">
    <location>
        <begin position="236"/>
        <end position="260"/>
    </location>
</feature>
<dbReference type="SUPFAM" id="SSF103473">
    <property type="entry name" value="MFS general substrate transporter"/>
    <property type="match status" value="1"/>
</dbReference>
<dbReference type="PANTHER" id="PTHR11360">
    <property type="entry name" value="MONOCARBOXYLATE TRANSPORTER"/>
    <property type="match status" value="1"/>
</dbReference>
<evidence type="ECO:0000256" key="2">
    <source>
        <dbReference type="ARBA" id="ARBA00006727"/>
    </source>
</evidence>
<keyword evidence="3" id="KW-0472">Membrane</keyword>
<evidence type="ECO:0000256" key="1">
    <source>
        <dbReference type="ARBA" id="ARBA00004141"/>
    </source>
</evidence>
<evidence type="ECO:0000256" key="3">
    <source>
        <dbReference type="SAM" id="Phobius"/>
    </source>
</evidence>
<organism evidence="5 6">
    <name type="scientific">Heterobasidion irregulare (strain TC 32-1)</name>
    <dbReference type="NCBI Taxonomy" id="747525"/>
    <lineage>
        <taxon>Eukaryota</taxon>
        <taxon>Fungi</taxon>
        <taxon>Dikarya</taxon>
        <taxon>Basidiomycota</taxon>
        <taxon>Agaricomycotina</taxon>
        <taxon>Agaricomycetes</taxon>
        <taxon>Russulales</taxon>
        <taxon>Bondarzewiaceae</taxon>
        <taxon>Heterobasidion</taxon>
        <taxon>Heterobasidion annosum species complex</taxon>
    </lineage>
</organism>
<accession>W4JSN6</accession>
<dbReference type="eggNOG" id="KOG2504">
    <property type="taxonomic scope" value="Eukaryota"/>
</dbReference>
<dbReference type="InParanoid" id="W4JSN6"/>
<comment type="similarity">
    <text evidence="2">Belongs to the major facilitator superfamily. Monocarboxylate porter (TC 2.A.1.13) family.</text>
</comment>
<keyword evidence="3" id="KW-1133">Transmembrane helix</keyword>
<feature type="transmembrane region" description="Helical" evidence="3">
    <location>
        <begin position="106"/>
        <end position="123"/>
    </location>
</feature>
<dbReference type="Pfam" id="PF07690">
    <property type="entry name" value="MFS_1"/>
    <property type="match status" value="1"/>
</dbReference>
<dbReference type="InterPro" id="IPR011701">
    <property type="entry name" value="MFS"/>
</dbReference>
<dbReference type="GO" id="GO:0022857">
    <property type="term" value="F:transmembrane transporter activity"/>
    <property type="evidence" value="ECO:0007669"/>
    <property type="project" value="InterPro"/>
</dbReference>
<evidence type="ECO:0000313" key="6">
    <source>
        <dbReference type="Proteomes" id="UP000030671"/>
    </source>
</evidence>
<dbReference type="RefSeq" id="XP_009551165.1">
    <property type="nucleotide sequence ID" value="XM_009552870.1"/>
</dbReference>
<reference evidence="5 6" key="1">
    <citation type="journal article" date="2012" name="New Phytol.">
        <title>Insight into trade-off between wood decay and parasitism from the genome of a fungal forest pathogen.</title>
        <authorList>
            <person name="Olson A."/>
            <person name="Aerts A."/>
            <person name="Asiegbu F."/>
            <person name="Belbahri L."/>
            <person name="Bouzid O."/>
            <person name="Broberg A."/>
            <person name="Canback B."/>
            <person name="Coutinho P.M."/>
            <person name="Cullen D."/>
            <person name="Dalman K."/>
            <person name="Deflorio G."/>
            <person name="van Diepen L.T."/>
            <person name="Dunand C."/>
            <person name="Duplessis S."/>
            <person name="Durling M."/>
            <person name="Gonthier P."/>
            <person name="Grimwood J."/>
            <person name="Fossdal C.G."/>
            <person name="Hansson D."/>
            <person name="Henrissat B."/>
            <person name="Hietala A."/>
            <person name="Himmelstrand K."/>
            <person name="Hoffmeister D."/>
            <person name="Hogberg N."/>
            <person name="James T.Y."/>
            <person name="Karlsson M."/>
            <person name="Kohler A."/>
            <person name="Kues U."/>
            <person name="Lee Y.H."/>
            <person name="Lin Y.C."/>
            <person name="Lind M."/>
            <person name="Lindquist E."/>
            <person name="Lombard V."/>
            <person name="Lucas S."/>
            <person name="Lunden K."/>
            <person name="Morin E."/>
            <person name="Murat C."/>
            <person name="Park J."/>
            <person name="Raffaello T."/>
            <person name="Rouze P."/>
            <person name="Salamov A."/>
            <person name="Schmutz J."/>
            <person name="Solheim H."/>
            <person name="Stahlberg J."/>
            <person name="Velez H."/>
            <person name="de Vries R.P."/>
            <person name="Wiebenga A."/>
            <person name="Woodward S."/>
            <person name="Yakovlev I."/>
            <person name="Garbelotto M."/>
            <person name="Martin F."/>
            <person name="Grigoriev I.V."/>
            <person name="Stenlid J."/>
        </authorList>
    </citation>
    <scope>NUCLEOTIDE SEQUENCE [LARGE SCALE GENOMIC DNA]</scope>
    <source>
        <strain evidence="5 6">TC 32-1</strain>
    </source>
</reference>
<dbReference type="InterPro" id="IPR050327">
    <property type="entry name" value="Proton-linked_MCT"/>
</dbReference>
<dbReference type="GeneID" id="20678239"/>
<protein>
    <submittedName>
        <fullName evidence="5">MFS monocarboxylate transporter</fullName>
    </submittedName>
</protein>
<proteinExistence type="inferred from homology"/>
<dbReference type="EMBL" id="KI925464">
    <property type="protein sequence ID" value="ETW76577.1"/>
    <property type="molecule type" value="Genomic_DNA"/>
</dbReference>
<feature type="transmembrane region" description="Helical" evidence="3">
    <location>
        <begin position="195"/>
        <end position="215"/>
    </location>
</feature>
<dbReference type="InterPro" id="IPR020846">
    <property type="entry name" value="MFS_dom"/>
</dbReference>
<keyword evidence="3" id="KW-0812">Transmembrane</keyword>
<sequence length="424" mass="45434">MEATEAAIISPEDADKTLGDDDFPDGGFEAWLVCGGALCSNIATFGYVNAWGAFQAYYETDILKDSSPSTMCVTHHPTWIGSCQYALVFLPALVTGRMFDLGYFKGPYLAASILLVAATFLIAQCKEYWQFLLCQGIAVGLASGTIFGPVLGIISHWFKRRRGLALGILACGSSIGGTIFPIAFRNLEPKVGFPWTMRIFAFILLFFATIANLTLKRRLPPVNVKGGLFNLRVFKSAPFCTYTTSSFIAFLGLYTVLTYIDASGPTQGVSPGFSFYLVSIANASSGAGRLMSGILTDHFGALNMMTPMTMMAGIITYIWPFVNGEASLIVIAVLYGFSSGAYVGLLAAPMIAFGETGDVGRRTGMYFTILSFGAVAGPPISGAINTATGSYKAVGIYAGTMILISVVLMCVTRHLVLKSLWGRF</sequence>
<gene>
    <name evidence="5" type="ORF">HETIRDRAFT_53075</name>
</gene>
<feature type="transmembrane region" description="Helical" evidence="3">
    <location>
        <begin position="365"/>
        <end position="384"/>
    </location>
</feature>
<dbReference type="OrthoDB" id="6509908at2759"/>
<comment type="subcellular location">
    <subcellularLocation>
        <location evidence="1">Membrane</location>
        <topology evidence="1">Multi-pass membrane protein</topology>
    </subcellularLocation>
</comment>
<feature type="transmembrane region" description="Helical" evidence="3">
    <location>
        <begin position="328"/>
        <end position="353"/>
    </location>
</feature>
<dbReference type="GO" id="GO:0016020">
    <property type="term" value="C:membrane"/>
    <property type="evidence" value="ECO:0007669"/>
    <property type="project" value="UniProtKB-SubCell"/>
</dbReference>
<evidence type="ECO:0000313" key="5">
    <source>
        <dbReference type="EMBL" id="ETW76577.1"/>
    </source>
</evidence>
<dbReference type="PANTHER" id="PTHR11360:SF234">
    <property type="entry name" value="MFS-TYPE TRANSPORTER DBAD-RELATED"/>
    <property type="match status" value="1"/>
</dbReference>
<keyword evidence="6" id="KW-1185">Reference proteome</keyword>
<dbReference type="Proteomes" id="UP000030671">
    <property type="component" value="Unassembled WGS sequence"/>
</dbReference>
<feature type="transmembrane region" description="Helical" evidence="3">
    <location>
        <begin position="163"/>
        <end position="183"/>
    </location>
</feature>
<dbReference type="Gene3D" id="1.20.1250.20">
    <property type="entry name" value="MFS general substrate transporter like domains"/>
    <property type="match status" value="1"/>
</dbReference>
<feature type="domain" description="Major facilitator superfamily (MFS) profile" evidence="4">
    <location>
        <begin position="238"/>
        <end position="424"/>
    </location>
</feature>
<feature type="transmembrane region" description="Helical" evidence="3">
    <location>
        <begin position="129"/>
        <end position="151"/>
    </location>
</feature>
<dbReference type="InterPro" id="IPR036259">
    <property type="entry name" value="MFS_trans_sf"/>
</dbReference>